<feature type="compositionally biased region" description="Basic and acidic residues" evidence="6">
    <location>
        <begin position="1"/>
        <end position="40"/>
    </location>
</feature>
<gene>
    <name evidence="9" type="ORF">FOXG_08277</name>
</gene>
<evidence type="ECO:0000256" key="1">
    <source>
        <dbReference type="ARBA" id="ARBA00005460"/>
    </source>
</evidence>
<dbReference type="Pfam" id="PF01851">
    <property type="entry name" value="PC_rep"/>
    <property type="match status" value="2"/>
</dbReference>
<dbReference type="InterPro" id="IPR040892">
    <property type="entry name" value="RPN1_N"/>
</dbReference>
<organism evidence="9 10">
    <name type="scientific">Fusarium oxysporum f. sp. lycopersici (strain 4287 / CBS 123668 / FGSC 9935 / NRRL 34936)</name>
    <name type="common">Fusarium vascular wilt of tomato</name>
    <dbReference type="NCBI Taxonomy" id="426428"/>
    <lineage>
        <taxon>Eukaryota</taxon>
        <taxon>Fungi</taxon>
        <taxon>Dikarya</taxon>
        <taxon>Ascomycota</taxon>
        <taxon>Pezizomycotina</taxon>
        <taxon>Sordariomycetes</taxon>
        <taxon>Hypocreomycetidae</taxon>
        <taxon>Hypocreales</taxon>
        <taxon>Nectriaceae</taxon>
        <taxon>Fusarium</taxon>
        <taxon>Fusarium oxysporum species complex</taxon>
    </lineage>
</organism>
<dbReference type="PIRSF" id="PIRSF015965">
    <property type="entry name" value="26S_Psome_Rpn1"/>
    <property type="match status" value="1"/>
</dbReference>
<keyword evidence="3 5" id="KW-0647">Proteasome</keyword>
<reference evidence="9" key="2">
    <citation type="journal article" date="2010" name="Nature">
        <title>Comparative genomics reveals mobile pathogenicity chromosomes in Fusarium.</title>
        <authorList>
            <person name="Ma L.J."/>
            <person name="van der Does H.C."/>
            <person name="Borkovich K.A."/>
            <person name="Coleman J.J."/>
            <person name="Daboussi M.J."/>
            <person name="Di Pietro A."/>
            <person name="Dufresne M."/>
            <person name="Freitag M."/>
            <person name="Grabherr M."/>
            <person name="Henrissat B."/>
            <person name="Houterman P.M."/>
            <person name="Kang S."/>
            <person name="Shim W.B."/>
            <person name="Woloshuk C."/>
            <person name="Xie X."/>
            <person name="Xu J.R."/>
            <person name="Antoniw J."/>
            <person name="Baker S.E."/>
            <person name="Bluhm B.H."/>
            <person name="Breakspear A."/>
            <person name="Brown D.W."/>
            <person name="Butchko R.A."/>
            <person name="Chapman S."/>
            <person name="Coulson R."/>
            <person name="Coutinho P.M."/>
            <person name="Danchin E.G."/>
            <person name="Diener A."/>
            <person name="Gale L.R."/>
            <person name="Gardiner D.M."/>
            <person name="Goff S."/>
            <person name="Hammond-Kosack K.E."/>
            <person name="Hilburn K."/>
            <person name="Hua-Van A."/>
            <person name="Jonkers W."/>
            <person name="Kazan K."/>
            <person name="Kodira C.D."/>
            <person name="Koehrsen M."/>
            <person name="Kumar L."/>
            <person name="Lee Y.H."/>
            <person name="Li L."/>
            <person name="Manners J.M."/>
            <person name="Miranda-Saavedra D."/>
            <person name="Mukherjee M."/>
            <person name="Park G."/>
            <person name="Park J."/>
            <person name="Park S.Y."/>
            <person name="Proctor R.H."/>
            <person name="Regev A."/>
            <person name="Ruiz-Roldan M.C."/>
            <person name="Sain D."/>
            <person name="Sakthikumar S."/>
            <person name="Sykes S."/>
            <person name="Schwartz D.C."/>
            <person name="Turgeon B.G."/>
            <person name="Wapinski I."/>
            <person name="Yoder O."/>
            <person name="Young S."/>
            <person name="Zeng Q."/>
            <person name="Zhou S."/>
            <person name="Galagan J."/>
            <person name="Cuomo C.A."/>
            <person name="Kistler H.C."/>
            <person name="Rep M."/>
        </authorList>
    </citation>
    <scope>NUCLEOTIDE SEQUENCE [LARGE SCALE GENOMIC DNA]</scope>
    <source>
        <strain evidence="9">4287</strain>
    </source>
</reference>
<dbReference type="GO" id="GO:0008540">
    <property type="term" value="C:proteasome regulatory particle, base subcomplex"/>
    <property type="evidence" value="ECO:0007669"/>
    <property type="project" value="UniProtKB-UniRule"/>
</dbReference>
<dbReference type="InterPro" id="IPR011989">
    <property type="entry name" value="ARM-like"/>
</dbReference>
<dbReference type="Gene3D" id="1.25.10.10">
    <property type="entry name" value="Leucine-rich Repeat Variant"/>
    <property type="match status" value="1"/>
</dbReference>
<dbReference type="Proteomes" id="UP000009097">
    <property type="component" value="Unassembled WGS sequence"/>
</dbReference>
<dbReference type="EMBL" id="DS231705">
    <property type="protein sequence ID" value="KNB06881.1"/>
    <property type="molecule type" value="Genomic_DNA"/>
</dbReference>
<dbReference type="PANTHER" id="PTHR10943:SF1">
    <property type="entry name" value="26S PROTEASOME NON-ATPASE REGULATORY SUBUNIT 2"/>
    <property type="match status" value="1"/>
</dbReference>
<name>A0A0J9V7P1_FUSO4</name>
<sequence length="907" mass="100734">MAQDSEVPKAADKGKGKAVDDAKKDKQQANGKKEDEKIETAEEELNEEDQQLKNELELLVERLTEPNTELYKPALEAMKNLIKTSTSSMTAVPKPLKFLRPHYESLTKLFEQWPEGEDRTSLADVLSVIGMTFSDEDRQDTLFYRLQAPSSDISSWGHEYTRHLALEIGEVYGKRIANDESTKDLIDLALVLIPLFLKSNAEADAVDLMSELEIIEEMPKFVDENTYARVCLYMSSMVNLLTYPDNETFLKTAHDIYMEYKQFAQAMVLAIRLHDYELIKSDFDKAEDPALQKQLAFLTARQRIALDVDDQSEENTALVESLGNLKLSEHFKSLGKELNILEPKTTEDIYKSHLESSRVAGMTNLDSARHNLAAAFVNAFVNAGFGNDKMMLVDGEKETWVWKTKADGMMSTVASMGTLLMWDIENGLDKIDKYTYSSETEISAGAMLAIGIMNSGVVMDSDPAIALLADGDKLYHPNPLVRTACIMGLGLAYAGSNKEDVLEHLLPMISDASVDMQISAMAALSCGLIFTGSSHPEISEAIVTTLMDDDRKNQLTDKWTRFLALGLGLLFFGRQEEVDVILETLKAIEHPMAKSTAVMAEICAWAGTGAVLKIQELLHICNEHQEESEEKRGDELLQAYAVIGIALVAMGEDIGQEMVLRQFGHLMHYGEANIRKAVPLAMGLISPSNPQMKVYDTLSRYSHDNDPEVAINAIFAMGLLGAGTNNARLAQLLRQLASYYHRDQDALFMVRIAQGLLHMGKGTLSISPFHTDRQVLSRVAAAGLLATLVAMIEPKEFITGQSHYLLYFLVTAMHPRFLVTLDEDLKPLKVNVRVGQAVDVVGQAGRPKTITGWQTQSTPVVLGYGERAELEDEEYISLNSTLEGLVILRKVSCTTFNKLSTRTDSNL</sequence>
<dbReference type="Pfam" id="PF17781">
    <property type="entry name" value="RPN1_RPN2_N"/>
    <property type="match status" value="1"/>
</dbReference>
<dbReference type="GO" id="GO:0043161">
    <property type="term" value="P:proteasome-mediated ubiquitin-dependent protein catabolic process"/>
    <property type="evidence" value="ECO:0007669"/>
    <property type="project" value="TreeGrafter"/>
</dbReference>
<evidence type="ECO:0000256" key="2">
    <source>
        <dbReference type="ARBA" id="ARBA00022737"/>
    </source>
</evidence>
<dbReference type="GO" id="GO:0005634">
    <property type="term" value="C:nucleus"/>
    <property type="evidence" value="ECO:0007669"/>
    <property type="project" value="TreeGrafter"/>
</dbReference>
<reference evidence="9" key="1">
    <citation type="submission" date="2007-04" db="EMBL/GenBank/DDBJ databases">
        <authorList>
            <consortium name="The Broad Institute Genome Sequencing Platform"/>
            <person name="Birren B."/>
            <person name="Lander E."/>
            <person name="Galagan J."/>
            <person name="Nusbaum C."/>
            <person name="Devon K."/>
            <person name="Ma L.-J."/>
            <person name="Jaffe D."/>
            <person name="Butler J."/>
            <person name="Alvarez P."/>
            <person name="Gnerre S."/>
            <person name="Grabherr M."/>
            <person name="Kleber M."/>
            <person name="Mauceli E."/>
            <person name="Brockman W."/>
            <person name="MacCallum I.A."/>
            <person name="Young S."/>
            <person name="LaButti K."/>
            <person name="DeCaprio D."/>
            <person name="Crawford M."/>
            <person name="Koehrsen M."/>
            <person name="Engels R."/>
            <person name="Montgomery P."/>
            <person name="Pearson M."/>
            <person name="Howarth C."/>
            <person name="Larson L."/>
            <person name="White J."/>
            <person name="O'Leary S."/>
            <person name="Kodira C."/>
            <person name="Zeng Q."/>
            <person name="Yandava C."/>
            <person name="Alvarado L."/>
            <person name="Kistler C."/>
            <person name="Shim W.-B."/>
            <person name="Kang S."/>
            <person name="Woloshuk C."/>
        </authorList>
    </citation>
    <scope>NUCLEOTIDE SEQUENCE</scope>
    <source>
        <strain evidence="9">4287</strain>
    </source>
</reference>
<evidence type="ECO:0000259" key="7">
    <source>
        <dbReference type="Pfam" id="PF17781"/>
    </source>
</evidence>
<feature type="domain" description="RPN1 N-terminal" evidence="7">
    <location>
        <begin position="56"/>
        <end position="355"/>
    </location>
</feature>
<dbReference type="InterPro" id="IPR016643">
    <property type="entry name" value="26S_Psome_Rpn1"/>
</dbReference>
<proteinExistence type="inferred from homology"/>
<dbReference type="InterPro" id="IPR002015">
    <property type="entry name" value="Proteasome/cyclosome_rpt"/>
</dbReference>
<dbReference type="GeneID" id="28949920"/>
<keyword evidence="2" id="KW-0677">Repeat</keyword>
<dbReference type="InterPro" id="IPR016024">
    <property type="entry name" value="ARM-type_fold"/>
</dbReference>
<dbReference type="AlphaFoldDB" id="A0A0J9V7P1"/>
<comment type="function">
    <text evidence="4 5">Acts as a regulatory subunit of the 26 proteasome which is involved in the ATP-dependent degradation of ubiquitinated proteins.</text>
</comment>
<evidence type="ECO:0000313" key="10">
    <source>
        <dbReference type="Proteomes" id="UP000009097"/>
    </source>
</evidence>
<dbReference type="OrthoDB" id="10252509at2759"/>
<dbReference type="GO" id="GO:0042176">
    <property type="term" value="P:regulation of protein catabolic process"/>
    <property type="evidence" value="ECO:0007669"/>
    <property type="project" value="InterPro"/>
</dbReference>
<evidence type="ECO:0000313" key="9">
    <source>
        <dbReference type="EMBL" id="KNB06881.1"/>
    </source>
</evidence>
<evidence type="ECO:0000256" key="4">
    <source>
        <dbReference type="ARBA" id="ARBA00057191"/>
    </source>
</evidence>
<evidence type="ECO:0000256" key="6">
    <source>
        <dbReference type="SAM" id="MobiDB-lite"/>
    </source>
</evidence>
<evidence type="ECO:0000256" key="3">
    <source>
        <dbReference type="ARBA" id="ARBA00022942"/>
    </source>
</evidence>
<feature type="region of interest" description="Disordered" evidence="6">
    <location>
        <begin position="1"/>
        <end position="50"/>
    </location>
</feature>
<dbReference type="VEuPathDB" id="FungiDB:FOXG_08277"/>
<dbReference type="PANTHER" id="PTHR10943">
    <property type="entry name" value="26S PROTEASOME NON-ATPASE REGULATORY SUBUNIT"/>
    <property type="match status" value="1"/>
</dbReference>
<dbReference type="FunFam" id="1.25.10.10:FF:000026">
    <property type="entry name" value="26S proteasome non-ATPase regulatory subunit 2"/>
    <property type="match status" value="1"/>
</dbReference>
<evidence type="ECO:0000259" key="8">
    <source>
        <dbReference type="Pfam" id="PF18051"/>
    </source>
</evidence>
<accession>A0A0J9V7P1</accession>
<comment type="similarity">
    <text evidence="1 5">Belongs to the proteasome subunit S2 family.</text>
</comment>
<evidence type="ECO:0000256" key="5">
    <source>
        <dbReference type="PIRNR" id="PIRNR015965"/>
    </source>
</evidence>
<dbReference type="InterPro" id="IPR041433">
    <property type="entry name" value="RPN1_C"/>
</dbReference>
<feature type="domain" description="26S proteasome non-ATPase regulatory subunit RPN1 C-terminal" evidence="8">
    <location>
        <begin position="841"/>
        <end position="890"/>
    </location>
</feature>
<protein>
    <recommendedName>
        <fullName evidence="5">26S proteasome regulatory subunit RPN1</fullName>
    </recommendedName>
</protein>
<dbReference type="KEGG" id="fox:FOXG_08277"/>
<dbReference type="RefSeq" id="XP_018244926.1">
    <property type="nucleotide sequence ID" value="XM_018387118.1"/>
</dbReference>
<dbReference type="SUPFAM" id="SSF48371">
    <property type="entry name" value="ARM repeat"/>
    <property type="match status" value="1"/>
</dbReference>
<dbReference type="GO" id="GO:0030234">
    <property type="term" value="F:enzyme regulator activity"/>
    <property type="evidence" value="ECO:0007669"/>
    <property type="project" value="UniProtKB-UniRule"/>
</dbReference>
<dbReference type="Pfam" id="PF18051">
    <property type="entry name" value="RPN1_C"/>
    <property type="match status" value="1"/>
</dbReference>
<dbReference type="GO" id="GO:0034515">
    <property type="term" value="C:proteasome storage granule"/>
    <property type="evidence" value="ECO:0007669"/>
    <property type="project" value="TreeGrafter"/>
</dbReference>